<dbReference type="GO" id="GO:0030246">
    <property type="term" value="F:carbohydrate binding"/>
    <property type="evidence" value="ECO:0007669"/>
    <property type="project" value="InterPro"/>
</dbReference>
<evidence type="ECO:0000259" key="1">
    <source>
        <dbReference type="Pfam" id="PF01074"/>
    </source>
</evidence>
<evidence type="ECO:0000313" key="3">
    <source>
        <dbReference type="Proteomes" id="UP000294498"/>
    </source>
</evidence>
<dbReference type="InterPro" id="IPR011330">
    <property type="entry name" value="Glyco_hydro/deAcase_b/a-brl"/>
</dbReference>
<dbReference type="AlphaFoldDB" id="A0A4R8DE97"/>
<dbReference type="InterPro" id="IPR027291">
    <property type="entry name" value="Glyco_hydro_38_N_sf"/>
</dbReference>
<accession>A0A4R8DE97</accession>
<dbReference type="CDD" id="cd10791">
    <property type="entry name" value="GH38N_AMII_like_1"/>
    <property type="match status" value="1"/>
</dbReference>
<dbReference type="Gene3D" id="2.70.98.30">
    <property type="entry name" value="Golgi alpha-mannosidase II, domain 4"/>
    <property type="match status" value="1"/>
</dbReference>
<dbReference type="Proteomes" id="UP000294498">
    <property type="component" value="Unassembled WGS sequence"/>
</dbReference>
<keyword evidence="3" id="KW-1185">Reference proteome</keyword>
<name>A0A4R8DE97_9BACT</name>
<dbReference type="SUPFAM" id="SSF88713">
    <property type="entry name" value="Glycoside hydrolase/deacetylase"/>
    <property type="match status" value="1"/>
</dbReference>
<dbReference type="SUPFAM" id="SSF74650">
    <property type="entry name" value="Galactose mutarotase-like"/>
    <property type="match status" value="1"/>
</dbReference>
<dbReference type="EMBL" id="SODV01000002">
    <property type="protein sequence ID" value="TDW95841.1"/>
    <property type="molecule type" value="Genomic_DNA"/>
</dbReference>
<reference evidence="2 3" key="1">
    <citation type="submission" date="2019-03" db="EMBL/GenBank/DDBJ databases">
        <title>Genomic Encyclopedia of Type Strains, Phase IV (KMG-IV): sequencing the most valuable type-strain genomes for metagenomic binning, comparative biology and taxonomic classification.</title>
        <authorList>
            <person name="Goeker M."/>
        </authorList>
    </citation>
    <scope>NUCLEOTIDE SEQUENCE [LARGE SCALE GENOMIC DNA]</scope>
    <source>
        <strain evidence="2 3">DSM 100059</strain>
    </source>
</reference>
<dbReference type="InterPro" id="IPR011013">
    <property type="entry name" value="Gal_mutarotase_sf_dom"/>
</dbReference>
<evidence type="ECO:0000313" key="2">
    <source>
        <dbReference type="EMBL" id="TDW95841.1"/>
    </source>
</evidence>
<dbReference type="GO" id="GO:0004559">
    <property type="term" value="F:alpha-mannosidase activity"/>
    <property type="evidence" value="ECO:0007669"/>
    <property type="project" value="InterPro"/>
</dbReference>
<dbReference type="GO" id="GO:0006013">
    <property type="term" value="P:mannose metabolic process"/>
    <property type="evidence" value="ECO:0007669"/>
    <property type="project" value="InterPro"/>
</dbReference>
<dbReference type="PANTHER" id="PTHR46017">
    <property type="entry name" value="ALPHA-MANNOSIDASE 2C1"/>
    <property type="match status" value="1"/>
</dbReference>
<dbReference type="Gene3D" id="3.20.110.10">
    <property type="entry name" value="Glycoside hydrolase 38, N terminal domain"/>
    <property type="match status" value="1"/>
</dbReference>
<dbReference type="PANTHER" id="PTHR46017:SF1">
    <property type="entry name" value="ALPHA-MANNOSIDASE 2C1"/>
    <property type="match status" value="1"/>
</dbReference>
<proteinExistence type="predicted"/>
<organism evidence="2 3">
    <name type="scientific">Dinghuibacter silviterrae</name>
    <dbReference type="NCBI Taxonomy" id="1539049"/>
    <lineage>
        <taxon>Bacteria</taxon>
        <taxon>Pseudomonadati</taxon>
        <taxon>Bacteroidota</taxon>
        <taxon>Chitinophagia</taxon>
        <taxon>Chitinophagales</taxon>
        <taxon>Chitinophagaceae</taxon>
        <taxon>Dinghuibacter</taxon>
    </lineage>
</organism>
<dbReference type="InterPro" id="IPR000602">
    <property type="entry name" value="Glyco_hydro_38_N"/>
</dbReference>
<comment type="caution">
    <text evidence="2">The sequence shown here is derived from an EMBL/GenBank/DDBJ whole genome shotgun (WGS) entry which is preliminary data.</text>
</comment>
<feature type="domain" description="Glycoside hydrolase family 38 N-terminal" evidence="1">
    <location>
        <begin position="107"/>
        <end position="379"/>
    </location>
</feature>
<gene>
    <name evidence="2" type="ORF">EDB95_3655</name>
</gene>
<sequence length="939" mass="102953">MFLMLTGVSFAQITVKSVKGLPFLSLRGERSFQSIDLTMDNLGDSVEVTIFVDGAPPLTVGVGRGNHDIEAYAPETAKAREARFRVSVGQQTLYKGQVSLQPVRKMTVYILPHSHNDIGYTEIQTNVERKQMNNLLTGIDYAEKTKSYPAGARFVWNLEGVYAADLFLNRMNDQQRKRFVEAVHDGGVALNGMYVNTLTGICGPEELLQLFHRGTEVASLCGTPVDAAMISDVPGYTWGTVTAMAQAGIKYFSVAPNYFDRIGDILVQCEDKPFYWIGPNGKDKVLVWIPYRGYALSHGMPEGLTRKFVSQYIAELDRKQFKYDISYIRWSGHGDNATPDMTICDFVKDWNTTYTWPRFIISSTSTAFKAFEDRYASEIPQEKGDWTGYWEDGTGSSAFETAENRATSARMSQGEALWVMKNLSGFPSDTDRDAWRNVILYSEHTWGADVSVTRPLSQKTMEQWIIKKSYATNADSLSRQLLSDALDQGSVAPGNSVDVFNTHSWSTSGVVLVPRELSSAGDLVKDAAGQVLTSQRLSTGELAFMVSEVPPFASRRYTISAGSSAPDATPALKVSDHSLENDQITVGVDPSTGNITSLKKMGVSNEFVDNDSTGGLNEYLFLQGSNLADIQHSGVAKITVKEQGPLVVALQVVSDAPGAANYVREYRLVKGADFVAIKDVLDKLPAELDPHPGDYPWANLHGKESLNVGFPFHVDQGQMRLEIPMGIMQPEKDQIPGSCKNWLEVGNWADVSNQDLGVTWVTLDAPLVEVGGITATLLGGQSNPNVWRKHIDPTQKLYSWALNNHWETNYRAYQDGIITFRYILRPHGAFDALSASTFAIDQSQPLIVAAASGDGVSQPRLRLSNQRVIVLSLRPSLDGKAWMVTLYNPGARDESTGLLWSGAVGAVHISNTGEGVLAPAGDQISVAGQGVVTVRVEKS</sequence>
<dbReference type="Pfam" id="PF01074">
    <property type="entry name" value="Glyco_hydro_38N"/>
    <property type="match status" value="1"/>
</dbReference>
<protein>
    <submittedName>
        <fullName evidence="2">Glycosyl hydrolase family 38</fullName>
    </submittedName>
</protein>
<keyword evidence="2" id="KW-0378">Hydrolase</keyword>
<dbReference type="GO" id="GO:0009313">
    <property type="term" value="P:oligosaccharide catabolic process"/>
    <property type="evidence" value="ECO:0007669"/>
    <property type="project" value="TreeGrafter"/>
</dbReference>